<keyword evidence="2" id="KW-1185">Reference proteome</keyword>
<comment type="caution">
    <text evidence="1">The sequence shown here is derived from an EMBL/GenBank/DDBJ whole genome shotgun (WGS) entry which is preliminary data.</text>
</comment>
<evidence type="ECO:0000313" key="2">
    <source>
        <dbReference type="Proteomes" id="UP001203207"/>
    </source>
</evidence>
<proteinExistence type="predicted"/>
<protein>
    <submittedName>
        <fullName evidence="1">Uncharacterized protein</fullName>
    </submittedName>
</protein>
<reference evidence="1" key="2">
    <citation type="submission" date="2022-02" db="EMBL/GenBank/DDBJ databases">
        <authorList>
            <person name="Elcheninov A.G."/>
            <person name="Sorokin D.Y."/>
            <person name="Kublanov I.V."/>
        </authorList>
    </citation>
    <scope>NUCLEOTIDE SEQUENCE</scope>
    <source>
        <strain evidence="1">AArc-St2</strain>
    </source>
</reference>
<dbReference type="RefSeq" id="WP_250584652.1">
    <property type="nucleotide sequence ID" value="NZ_JAKRVX010000004.1"/>
</dbReference>
<gene>
    <name evidence="1" type="ORF">AArcSt2_11115</name>
</gene>
<sequence>MKTGAIEGNRAVSDEFCTGTRIESVLSAQQGRVLRALLEERSIPADPILCKGETLDYEEYLTVCYELHHVLLPELSDMKFVEFDRFEDEVRRGMEFNEVRRFPAQIDDDYSVLAHKSIDP</sequence>
<organism evidence="1 2">
    <name type="scientific">Natronocalculus amylovorans</name>
    <dbReference type="NCBI Taxonomy" id="2917812"/>
    <lineage>
        <taxon>Archaea</taxon>
        <taxon>Methanobacteriati</taxon>
        <taxon>Methanobacteriota</taxon>
        <taxon>Stenosarchaea group</taxon>
        <taxon>Halobacteria</taxon>
        <taxon>Halobacteriales</taxon>
        <taxon>Haloferacaceae</taxon>
        <taxon>Natronocalculus</taxon>
    </lineage>
</organism>
<evidence type="ECO:0000313" key="1">
    <source>
        <dbReference type="EMBL" id="MCL9817494.1"/>
    </source>
</evidence>
<dbReference type="EMBL" id="JAKRVX010000004">
    <property type="protein sequence ID" value="MCL9817494.1"/>
    <property type="molecule type" value="Genomic_DNA"/>
</dbReference>
<dbReference type="AlphaFoldDB" id="A0AAE3FY74"/>
<dbReference type="Proteomes" id="UP001203207">
    <property type="component" value="Unassembled WGS sequence"/>
</dbReference>
<reference evidence="1" key="1">
    <citation type="journal article" date="2022" name="Syst. Appl. Microbiol.">
        <title>Natronocalculus amylovorans gen. nov., sp. nov., and Natranaeroarchaeum aerophilus sp. nov., dominant culturable amylolytic natronoarchaea from hypersaline soda lakes in southwestern Siberia.</title>
        <authorList>
            <person name="Sorokin D.Y."/>
            <person name="Elcheninov A.G."/>
            <person name="Khizhniak T.V."/>
            <person name="Koenen M."/>
            <person name="Bale N.J."/>
            <person name="Damste J.S.S."/>
            <person name="Kublanov I.V."/>
        </authorList>
    </citation>
    <scope>NUCLEOTIDE SEQUENCE</scope>
    <source>
        <strain evidence="1">AArc-St2</strain>
    </source>
</reference>
<accession>A0AAE3FY74</accession>
<name>A0AAE3FY74_9EURY</name>